<dbReference type="AlphaFoldDB" id="A0A391NWL9"/>
<feature type="non-terminal residue" evidence="1">
    <location>
        <position position="1"/>
    </location>
</feature>
<evidence type="ECO:0000313" key="2">
    <source>
        <dbReference type="Proteomes" id="UP000265618"/>
    </source>
</evidence>
<reference evidence="1 2" key="1">
    <citation type="journal article" date="2018" name="PLoS ONE">
        <title>The draft genome of Kipferlia bialata reveals reductive genome evolution in fornicate parasites.</title>
        <authorList>
            <person name="Tanifuji G."/>
            <person name="Takabayashi S."/>
            <person name="Kume K."/>
            <person name="Takagi M."/>
            <person name="Nakayama T."/>
            <person name="Kamikawa R."/>
            <person name="Inagaki Y."/>
            <person name="Hashimoto T."/>
        </authorList>
    </citation>
    <scope>NUCLEOTIDE SEQUENCE [LARGE SCALE GENOMIC DNA]</scope>
    <source>
        <strain evidence="1">NY0173</strain>
    </source>
</reference>
<name>A0A391NWL9_9EUKA</name>
<gene>
    <name evidence="1" type="ORF">KIPB_015788</name>
</gene>
<organism evidence="1 2">
    <name type="scientific">Kipferlia bialata</name>
    <dbReference type="NCBI Taxonomy" id="797122"/>
    <lineage>
        <taxon>Eukaryota</taxon>
        <taxon>Metamonada</taxon>
        <taxon>Carpediemonas-like organisms</taxon>
        <taxon>Kipferlia</taxon>
    </lineage>
</organism>
<evidence type="ECO:0000313" key="1">
    <source>
        <dbReference type="EMBL" id="GCA64940.1"/>
    </source>
</evidence>
<dbReference type="EMBL" id="BDIP01009111">
    <property type="protein sequence ID" value="GCA64940.1"/>
    <property type="molecule type" value="Genomic_DNA"/>
</dbReference>
<proteinExistence type="predicted"/>
<comment type="caution">
    <text evidence="1">The sequence shown here is derived from an EMBL/GenBank/DDBJ whole genome shotgun (WGS) entry which is preliminary data.</text>
</comment>
<keyword evidence="2" id="KW-1185">Reference proteome</keyword>
<accession>A0A391NWL9</accession>
<sequence length="28" mass="2941">FVYTSEHCVEVGGGIITSIWEAVSATQG</sequence>
<dbReference type="Proteomes" id="UP000265618">
    <property type="component" value="Unassembled WGS sequence"/>
</dbReference>
<protein>
    <submittedName>
        <fullName evidence="1">Uncharacterized protein</fullName>
    </submittedName>
</protein>